<evidence type="ECO:0000313" key="1">
    <source>
        <dbReference type="EnsemblMetazoa" id="XP_014247418.1"/>
    </source>
</evidence>
<dbReference type="InterPro" id="IPR010695">
    <property type="entry name" value="FAIM1"/>
</dbReference>
<dbReference type="GO" id="GO:1902042">
    <property type="term" value="P:negative regulation of extrinsic apoptotic signaling pathway via death domain receptors"/>
    <property type="evidence" value="ECO:0007669"/>
    <property type="project" value="TreeGrafter"/>
</dbReference>
<dbReference type="AlphaFoldDB" id="A0A8I6RPW7"/>
<name>A0A8I6RPW7_CIMLE</name>
<sequence>MISLNWPIIIGVWHVPLSDGVHKVEFEHGTASGKRVVRVNDKEVYREDWMFKLVGEQEFSIGAVPCVVKIEPISGFSYCYSLVVDGKPLEEFTKKWSTMACTWTIGDHRIVLEKDTLDIWVDGTKVEATGEFVDGGTETHFPVGEDFGCIKSISSCNKREGMIYTLIYKNQIIPQENES</sequence>
<dbReference type="PANTHER" id="PTHR13088:SF3">
    <property type="entry name" value="FAS APOPTOTIC INHIBITORY MOLECULE 1"/>
    <property type="match status" value="1"/>
</dbReference>
<keyword evidence="2" id="KW-1185">Reference proteome</keyword>
<reference evidence="1" key="1">
    <citation type="submission" date="2022-01" db="UniProtKB">
        <authorList>
            <consortium name="EnsemblMetazoa"/>
        </authorList>
    </citation>
    <scope>IDENTIFICATION</scope>
</reference>
<dbReference type="Proteomes" id="UP000494040">
    <property type="component" value="Unassembled WGS sequence"/>
</dbReference>
<dbReference type="OrthoDB" id="6262731at2759"/>
<dbReference type="InterPro" id="IPR038513">
    <property type="entry name" value="FAIM1_dom_sf"/>
</dbReference>
<gene>
    <name evidence="1" type="primary">106665487</name>
</gene>
<organism evidence="1 2">
    <name type="scientific">Cimex lectularius</name>
    <name type="common">Bed bug</name>
    <name type="synonym">Acanthia lectularia</name>
    <dbReference type="NCBI Taxonomy" id="79782"/>
    <lineage>
        <taxon>Eukaryota</taxon>
        <taxon>Metazoa</taxon>
        <taxon>Ecdysozoa</taxon>
        <taxon>Arthropoda</taxon>
        <taxon>Hexapoda</taxon>
        <taxon>Insecta</taxon>
        <taxon>Pterygota</taxon>
        <taxon>Neoptera</taxon>
        <taxon>Paraneoptera</taxon>
        <taxon>Hemiptera</taxon>
        <taxon>Heteroptera</taxon>
        <taxon>Panheteroptera</taxon>
        <taxon>Cimicomorpha</taxon>
        <taxon>Cimicidae</taxon>
        <taxon>Cimex</taxon>
    </lineage>
</organism>
<protein>
    <recommendedName>
        <fullName evidence="3">Fas apoptotic inhibitory molecule</fullName>
    </recommendedName>
</protein>
<dbReference type="Pfam" id="PF06905">
    <property type="entry name" value="FAIM1"/>
    <property type="match status" value="1"/>
</dbReference>
<dbReference type="EnsemblMetazoa" id="XM_014391932.2">
    <property type="protein sequence ID" value="XP_014247418.1"/>
    <property type="gene ID" value="LOC106665487"/>
</dbReference>
<proteinExistence type="predicted"/>
<evidence type="ECO:0008006" key="3">
    <source>
        <dbReference type="Google" id="ProtNLM"/>
    </source>
</evidence>
<dbReference type="KEGG" id="clec:106665487"/>
<accession>A0A8I6RPW7</accession>
<dbReference type="PANTHER" id="PTHR13088">
    <property type="entry name" value="FAS APOPTOTIC INHIBITORY MOLECULE FAIM"/>
    <property type="match status" value="1"/>
</dbReference>
<dbReference type="Gene3D" id="2.40.128.180">
    <property type="match status" value="2"/>
</dbReference>
<evidence type="ECO:0000313" key="2">
    <source>
        <dbReference type="Proteomes" id="UP000494040"/>
    </source>
</evidence>
<dbReference type="OMA" id="SQEYRIM"/>